<organism evidence="1">
    <name type="scientific">marine sediment metagenome</name>
    <dbReference type="NCBI Taxonomy" id="412755"/>
    <lineage>
        <taxon>unclassified sequences</taxon>
        <taxon>metagenomes</taxon>
        <taxon>ecological metagenomes</taxon>
    </lineage>
</organism>
<proteinExistence type="predicted"/>
<protein>
    <submittedName>
        <fullName evidence="1">Uncharacterized protein</fullName>
    </submittedName>
</protein>
<accession>X1KBG5</accession>
<reference evidence="1" key="1">
    <citation type="journal article" date="2014" name="Front. Microbiol.">
        <title>High frequency of phylogenetically diverse reductive dehalogenase-homologous genes in deep subseafloor sedimentary metagenomes.</title>
        <authorList>
            <person name="Kawai M."/>
            <person name="Futagami T."/>
            <person name="Toyoda A."/>
            <person name="Takaki Y."/>
            <person name="Nishi S."/>
            <person name="Hori S."/>
            <person name="Arai W."/>
            <person name="Tsubouchi T."/>
            <person name="Morono Y."/>
            <person name="Uchiyama I."/>
            <person name="Ito T."/>
            <person name="Fujiyama A."/>
            <person name="Inagaki F."/>
            <person name="Takami H."/>
        </authorList>
    </citation>
    <scope>NUCLEOTIDE SEQUENCE</scope>
    <source>
        <strain evidence="1">Expedition CK06-06</strain>
    </source>
</reference>
<evidence type="ECO:0000313" key="1">
    <source>
        <dbReference type="EMBL" id="GAH87549.1"/>
    </source>
</evidence>
<name>X1KBG5_9ZZZZ</name>
<dbReference type="AlphaFoldDB" id="X1KBG5"/>
<feature type="non-terminal residue" evidence="1">
    <location>
        <position position="1"/>
    </location>
</feature>
<dbReference type="EMBL" id="BARU01041365">
    <property type="protein sequence ID" value="GAH87549.1"/>
    <property type="molecule type" value="Genomic_DNA"/>
</dbReference>
<gene>
    <name evidence="1" type="ORF">S03H2_63791</name>
</gene>
<sequence length="36" mass="3639">PVPPLPDVESVVTIPQAAESVRTKAATPTAGQRIAA</sequence>
<comment type="caution">
    <text evidence="1">The sequence shown here is derived from an EMBL/GenBank/DDBJ whole genome shotgun (WGS) entry which is preliminary data.</text>
</comment>